<dbReference type="InterPro" id="IPR001752">
    <property type="entry name" value="Kinesin_motor_dom"/>
</dbReference>
<feature type="binding site" evidence="9">
    <location>
        <begin position="303"/>
        <end position="310"/>
    </location>
    <ligand>
        <name>ATP</name>
        <dbReference type="ChEBI" id="CHEBI:30616"/>
    </ligand>
</feature>
<dbReference type="GO" id="GO:0003777">
    <property type="term" value="F:microtubule motor activity"/>
    <property type="evidence" value="ECO:0007669"/>
    <property type="project" value="InterPro"/>
</dbReference>
<dbReference type="InterPro" id="IPR019821">
    <property type="entry name" value="Kinesin_motor_CS"/>
</dbReference>
<comment type="similarity">
    <text evidence="9">Belongs to the TRAFAC class myosin-kinesin ATPase superfamily. Kinesin family.</text>
</comment>
<feature type="coiled-coil region" evidence="10">
    <location>
        <begin position="581"/>
        <end position="650"/>
    </location>
</feature>
<dbReference type="PANTHER" id="PTHR47117:SF5">
    <property type="entry name" value="KINESIN-LIKE PROTEIN KIF14"/>
    <property type="match status" value="1"/>
</dbReference>
<dbReference type="SUPFAM" id="SSF49879">
    <property type="entry name" value="SMAD/FHA domain"/>
    <property type="match status" value="1"/>
</dbReference>
<dbReference type="AlphaFoldDB" id="A0AAV2N7Z0"/>
<keyword evidence="8" id="KW-0206">Cytoskeleton</keyword>
<evidence type="ECO:0000256" key="6">
    <source>
        <dbReference type="ARBA" id="ARBA00023054"/>
    </source>
</evidence>
<dbReference type="GO" id="GO:0005524">
    <property type="term" value="F:ATP binding"/>
    <property type="evidence" value="ECO:0007669"/>
    <property type="project" value="UniProtKB-UniRule"/>
</dbReference>
<feature type="compositionally biased region" description="Low complexity" evidence="11">
    <location>
        <begin position="52"/>
        <end position="65"/>
    </location>
</feature>
<evidence type="ECO:0000256" key="10">
    <source>
        <dbReference type="SAM" id="Coils"/>
    </source>
</evidence>
<dbReference type="InterPro" id="IPR036961">
    <property type="entry name" value="Kinesin_motor_dom_sf"/>
</dbReference>
<evidence type="ECO:0000256" key="3">
    <source>
        <dbReference type="ARBA" id="ARBA00022701"/>
    </source>
</evidence>
<accession>A0AAV2N7Z0</accession>
<organism evidence="14 15">
    <name type="scientific">Lasius platythorax</name>
    <dbReference type="NCBI Taxonomy" id="488582"/>
    <lineage>
        <taxon>Eukaryota</taxon>
        <taxon>Metazoa</taxon>
        <taxon>Ecdysozoa</taxon>
        <taxon>Arthropoda</taxon>
        <taxon>Hexapoda</taxon>
        <taxon>Insecta</taxon>
        <taxon>Pterygota</taxon>
        <taxon>Neoptera</taxon>
        <taxon>Endopterygota</taxon>
        <taxon>Hymenoptera</taxon>
        <taxon>Apocrita</taxon>
        <taxon>Aculeata</taxon>
        <taxon>Formicoidea</taxon>
        <taxon>Formicidae</taxon>
        <taxon>Formicinae</taxon>
        <taxon>Lasius</taxon>
        <taxon>Lasius</taxon>
    </lineage>
</organism>
<name>A0AAV2N7Z0_9HYME</name>
<feature type="domain" description="Kinesin motor" evidence="13">
    <location>
        <begin position="214"/>
        <end position="566"/>
    </location>
</feature>
<evidence type="ECO:0008006" key="16">
    <source>
        <dbReference type="Google" id="ProtNLM"/>
    </source>
</evidence>
<keyword evidence="5 9" id="KW-0067">ATP-binding</keyword>
<evidence type="ECO:0000256" key="5">
    <source>
        <dbReference type="ARBA" id="ARBA00022840"/>
    </source>
</evidence>
<proteinExistence type="inferred from homology"/>
<evidence type="ECO:0000256" key="9">
    <source>
        <dbReference type="PROSITE-ProRule" id="PRU00283"/>
    </source>
</evidence>
<dbReference type="GO" id="GO:0008017">
    <property type="term" value="F:microtubule binding"/>
    <property type="evidence" value="ECO:0007669"/>
    <property type="project" value="InterPro"/>
</dbReference>
<evidence type="ECO:0000256" key="7">
    <source>
        <dbReference type="ARBA" id="ARBA00023175"/>
    </source>
</evidence>
<dbReference type="SUPFAM" id="SSF52540">
    <property type="entry name" value="P-loop containing nucleoside triphosphate hydrolases"/>
    <property type="match status" value="1"/>
</dbReference>
<dbReference type="Proteomes" id="UP001497644">
    <property type="component" value="Chromosome 11"/>
</dbReference>
<dbReference type="FunFam" id="3.40.850.10:FF:000042">
    <property type="entry name" value="Kinesin family member 14"/>
    <property type="match status" value="1"/>
</dbReference>
<evidence type="ECO:0000256" key="2">
    <source>
        <dbReference type="ARBA" id="ARBA00022490"/>
    </source>
</evidence>
<gene>
    <name evidence="14" type="ORF">LPLAT_LOCUS2328</name>
</gene>
<dbReference type="Gene3D" id="3.40.850.10">
    <property type="entry name" value="Kinesin motor domain"/>
    <property type="match status" value="1"/>
</dbReference>
<dbReference type="InterPro" id="IPR027417">
    <property type="entry name" value="P-loop_NTPase"/>
</dbReference>
<dbReference type="GO" id="GO:0007018">
    <property type="term" value="P:microtubule-based movement"/>
    <property type="evidence" value="ECO:0007669"/>
    <property type="project" value="InterPro"/>
</dbReference>
<dbReference type="Pfam" id="PF16183">
    <property type="entry name" value="Kinesin_assoc"/>
    <property type="match status" value="1"/>
</dbReference>
<evidence type="ECO:0000313" key="15">
    <source>
        <dbReference type="Proteomes" id="UP001497644"/>
    </source>
</evidence>
<evidence type="ECO:0000259" key="12">
    <source>
        <dbReference type="PROSITE" id="PS50006"/>
    </source>
</evidence>
<dbReference type="SMART" id="SM00129">
    <property type="entry name" value="KISc"/>
    <property type="match status" value="1"/>
</dbReference>
<sequence>MSHHSLKSTSHGYCEAIFSTSPRNSNKENTVPAIKSNKDSYPSLSEPLSVPSTSTKSQSTNKKTQCPVQKMSSKHEITETLRPSNKSSSVQLPACVKSTNLVKQENAICNNITSNEKLKTPAKTRFVNSSSNDKTSVTQFCTPKHSKMTNTPNASTKFNILPSTRTPVKCYFSDHTLSQSTPDCFNVVHLETPSQKIDDIVVGEQTMYDGESSNLTVGIRIRPLNSKELNDPKVTRVVHGNGQNVVVESESAHHTFIYDHCFVSYNDPLIPGHASQEIVFRNMVLPLVQNAFEGYNVCLFAYGQTGSGKSHSLMGVESAHLNATPFDEKVGIIPRFCQEIFTQARDNPQIVTTVEISYFEIYNEKIHDLLASTNNGSKKAPLKVREHPVFGPYVVDLSQHCVQSYKDLQAWLKVGNSQRATAATGMNEKSSRSHSIFSIILTQTHSDNQLDCGSLDTNRRSKINLVDLAGSERLSQTSATGDRLREGVSINKSLLTLGKVIATLTENTNNRKQGFVPYRESVLTWLLKESLGGNSRTAMLGTVSPANTHVEETLATLRYACQARAIVNRIRVNEDPHDRLIRELKAEVLRLRGVREGYEKQLGVIPRRLLDCMEPIHQPDMEVKRKQKEIDKLKDQLKKTEEQLAATQMSWREKFQRAEEKKSSELKYLRRCGIAIEIDFHEKDKQPCLVNLAADPMLSGTLLYLIPPGLVRVGKSSGPETTLRKLDIMLDGPLVRELHCSIENNGGKLILTPEMDGDTYVNGQIITGKIMLKHGDRLVIGGNHYFKVINPYDEPCNIKLSTQAIDFEFAYQEILRVQEERLRAELEESKQKAIKELENAKREVELQLGSQKSAYEHKIEILGSTLEEQKHALEQINRRKKELELEKELLVTEMETNNKIKKIQLEQSHTKLSPYKSNFLQELENILNERTADIESALKTKLNEKPITAGGISLHEMQILVKEATQRCKEVGFNYEFEQQQIIVKKNLQPVIRIRDKIHMMETLWQPMDFLDWVHRLRNCDIEDSIKELRDFPCNWEPYDTTEVFEDSLNSSRISINMTPVKKQLNESIHQLSMDASMLEPTLNDQTSVMHDQQEDVNACLTQIEVAAKTLSKLCQYQNHNTKPIVESLTKMQDIIETLKSIFQNKNLSECEDTSTNSINSANNTVIDVTNDIKTIFQNRDVNKFKEENTASPSNVDNSNVDKALTVKSDITNSLNHNVSPKKSSMRSNIVTDVKTENTQKNVRFIDKIKHQ</sequence>
<keyword evidence="7 9" id="KW-0505">Motor protein</keyword>
<dbReference type="InterPro" id="IPR032405">
    <property type="entry name" value="Kinesin_assoc"/>
</dbReference>
<dbReference type="GO" id="GO:0005874">
    <property type="term" value="C:microtubule"/>
    <property type="evidence" value="ECO:0007669"/>
    <property type="project" value="UniProtKB-KW"/>
</dbReference>
<dbReference type="FunFam" id="2.60.200.20:FF:000050">
    <property type="entry name" value="Kinesin-like protein, KLP38B"/>
    <property type="match status" value="1"/>
</dbReference>
<dbReference type="Pfam" id="PF00498">
    <property type="entry name" value="FHA"/>
    <property type="match status" value="1"/>
</dbReference>
<comment type="subcellular location">
    <subcellularLocation>
        <location evidence="1">Cytoplasm</location>
        <location evidence="1">Cytoskeleton</location>
    </subcellularLocation>
</comment>
<feature type="domain" description="FHA" evidence="12">
    <location>
        <begin position="711"/>
        <end position="766"/>
    </location>
</feature>
<keyword evidence="15" id="KW-1185">Reference proteome</keyword>
<keyword evidence="3" id="KW-0493">Microtubule</keyword>
<protein>
    <recommendedName>
        <fullName evidence="16">Kinesin-like protein KIF14</fullName>
    </recommendedName>
</protein>
<dbReference type="Pfam" id="PF00225">
    <property type="entry name" value="Kinesin"/>
    <property type="match status" value="1"/>
</dbReference>
<feature type="coiled-coil region" evidence="10">
    <location>
        <begin position="812"/>
        <end position="893"/>
    </location>
</feature>
<dbReference type="PROSITE" id="PS50067">
    <property type="entry name" value="KINESIN_MOTOR_2"/>
    <property type="match status" value="1"/>
</dbReference>
<evidence type="ECO:0000259" key="13">
    <source>
        <dbReference type="PROSITE" id="PS50067"/>
    </source>
</evidence>
<keyword evidence="2" id="KW-0963">Cytoplasm</keyword>
<reference evidence="14" key="1">
    <citation type="submission" date="2024-04" db="EMBL/GenBank/DDBJ databases">
        <authorList>
            <consortium name="Molecular Ecology Group"/>
        </authorList>
    </citation>
    <scope>NUCLEOTIDE SEQUENCE</scope>
</reference>
<keyword evidence="4 9" id="KW-0547">Nucleotide-binding</keyword>
<dbReference type="InterPro" id="IPR008984">
    <property type="entry name" value="SMAD_FHA_dom_sf"/>
</dbReference>
<dbReference type="PROSITE" id="PS00411">
    <property type="entry name" value="KINESIN_MOTOR_1"/>
    <property type="match status" value="1"/>
</dbReference>
<dbReference type="PROSITE" id="PS50006">
    <property type="entry name" value="FHA_DOMAIN"/>
    <property type="match status" value="1"/>
</dbReference>
<dbReference type="InterPro" id="IPR000253">
    <property type="entry name" value="FHA_dom"/>
</dbReference>
<dbReference type="Gene3D" id="2.60.200.20">
    <property type="match status" value="1"/>
</dbReference>
<dbReference type="EMBL" id="OZ034834">
    <property type="protein sequence ID" value="CAL1676083.1"/>
    <property type="molecule type" value="Genomic_DNA"/>
</dbReference>
<evidence type="ECO:0000256" key="11">
    <source>
        <dbReference type="SAM" id="MobiDB-lite"/>
    </source>
</evidence>
<dbReference type="PANTHER" id="PTHR47117">
    <property type="entry name" value="STAR-RELATED LIPID TRANSFER PROTEIN 9"/>
    <property type="match status" value="1"/>
</dbReference>
<keyword evidence="6 10" id="KW-0175">Coiled coil</keyword>
<feature type="region of interest" description="Disordered" evidence="11">
    <location>
        <begin position="18"/>
        <end position="86"/>
    </location>
</feature>
<evidence type="ECO:0000256" key="4">
    <source>
        <dbReference type="ARBA" id="ARBA00022741"/>
    </source>
</evidence>
<feature type="compositionally biased region" description="Polar residues" evidence="11">
    <location>
        <begin position="18"/>
        <end position="29"/>
    </location>
</feature>
<evidence type="ECO:0000256" key="8">
    <source>
        <dbReference type="ARBA" id="ARBA00023212"/>
    </source>
</evidence>
<dbReference type="PRINTS" id="PR00380">
    <property type="entry name" value="KINESINHEAVY"/>
</dbReference>
<evidence type="ECO:0000256" key="1">
    <source>
        <dbReference type="ARBA" id="ARBA00004245"/>
    </source>
</evidence>
<evidence type="ECO:0000313" key="14">
    <source>
        <dbReference type="EMBL" id="CAL1676083.1"/>
    </source>
</evidence>